<organism evidence="9 10">
    <name type="scientific">Flemingia macrophylla</name>
    <dbReference type="NCBI Taxonomy" id="520843"/>
    <lineage>
        <taxon>Eukaryota</taxon>
        <taxon>Viridiplantae</taxon>
        <taxon>Streptophyta</taxon>
        <taxon>Embryophyta</taxon>
        <taxon>Tracheophyta</taxon>
        <taxon>Spermatophyta</taxon>
        <taxon>Magnoliopsida</taxon>
        <taxon>eudicotyledons</taxon>
        <taxon>Gunneridae</taxon>
        <taxon>Pentapetalae</taxon>
        <taxon>rosids</taxon>
        <taxon>fabids</taxon>
        <taxon>Fabales</taxon>
        <taxon>Fabaceae</taxon>
        <taxon>Papilionoideae</taxon>
        <taxon>50 kb inversion clade</taxon>
        <taxon>NPAAA clade</taxon>
        <taxon>indigoferoid/millettioid clade</taxon>
        <taxon>Phaseoleae</taxon>
        <taxon>Flemingia</taxon>
    </lineage>
</organism>
<comment type="caution">
    <text evidence="9">The sequence shown here is derived from an EMBL/GenBank/DDBJ whole genome shotgun (WGS) entry which is preliminary data.</text>
</comment>
<dbReference type="Proteomes" id="UP001603857">
    <property type="component" value="Unassembled WGS sequence"/>
</dbReference>
<keyword evidence="10" id="KW-1185">Reference proteome</keyword>
<evidence type="ECO:0000313" key="9">
    <source>
        <dbReference type="EMBL" id="KAL2330065.1"/>
    </source>
</evidence>
<dbReference type="GO" id="GO:0003677">
    <property type="term" value="F:DNA binding"/>
    <property type="evidence" value="ECO:0007669"/>
    <property type="project" value="UniProtKB-KW"/>
</dbReference>
<proteinExistence type="inferred from homology"/>
<keyword evidence="3" id="KW-0238">DNA-binding</keyword>
<evidence type="ECO:0000256" key="5">
    <source>
        <dbReference type="ARBA" id="ARBA00023242"/>
    </source>
</evidence>
<evidence type="ECO:0000256" key="6">
    <source>
        <dbReference type="ARBA" id="ARBA00024343"/>
    </source>
</evidence>
<comment type="similarity">
    <text evidence="6">Belongs to the AP2/ERF transcription factor family. ERF subfamily.</text>
</comment>
<name>A0ABD1M4K0_9FABA</name>
<evidence type="ECO:0000313" key="10">
    <source>
        <dbReference type="Proteomes" id="UP001603857"/>
    </source>
</evidence>
<dbReference type="SMART" id="SM00380">
    <property type="entry name" value="AP2"/>
    <property type="match status" value="1"/>
</dbReference>
<dbReference type="Gene3D" id="3.30.730.10">
    <property type="entry name" value="AP2/ERF domain"/>
    <property type="match status" value="1"/>
</dbReference>
<comment type="subcellular location">
    <subcellularLocation>
        <location evidence="1">Nucleus</location>
    </subcellularLocation>
</comment>
<dbReference type="InterPro" id="IPR001471">
    <property type="entry name" value="AP2/ERF_dom"/>
</dbReference>
<evidence type="ECO:0000256" key="1">
    <source>
        <dbReference type="ARBA" id="ARBA00004123"/>
    </source>
</evidence>
<evidence type="ECO:0000256" key="7">
    <source>
        <dbReference type="SAM" id="MobiDB-lite"/>
    </source>
</evidence>
<dbReference type="PROSITE" id="PS51032">
    <property type="entry name" value="AP2_ERF"/>
    <property type="match status" value="1"/>
</dbReference>
<dbReference type="Pfam" id="PF00847">
    <property type="entry name" value="AP2"/>
    <property type="match status" value="1"/>
</dbReference>
<dbReference type="PRINTS" id="PR00367">
    <property type="entry name" value="ETHRSPELEMNT"/>
</dbReference>
<dbReference type="InterPro" id="IPR044808">
    <property type="entry name" value="ERF_plant"/>
</dbReference>
<dbReference type="GO" id="GO:0005634">
    <property type="term" value="C:nucleus"/>
    <property type="evidence" value="ECO:0007669"/>
    <property type="project" value="UniProtKB-SubCell"/>
</dbReference>
<feature type="domain" description="AP2/ERF" evidence="8">
    <location>
        <begin position="75"/>
        <end position="133"/>
    </location>
</feature>
<feature type="region of interest" description="Disordered" evidence="7">
    <location>
        <begin position="208"/>
        <end position="230"/>
    </location>
</feature>
<dbReference type="InterPro" id="IPR016177">
    <property type="entry name" value="DNA-bd_dom_sf"/>
</dbReference>
<evidence type="ECO:0000256" key="3">
    <source>
        <dbReference type="ARBA" id="ARBA00023125"/>
    </source>
</evidence>
<keyword evidence="5" id="KW-0539">Nucleus</keyword>
<keyword evidence="4" id="KW-0804">Transcription</keyword>
<dbReference type="FunFam" id="3.30.730.10:FF:000001">
    <property type="entry name" value="Ethylene-responsive transcription factor 2"/>
    <property type="match status" value="1"/>
</dbReference>
<evidence type="ECO:0000256" key="2">
    <source>
        <dbReference type="ARBA" id="ARBA00023015"/>
    </source>
</evidence>
<evidence type="ECO:0000259" key="8">
    <source>
        <dbReference type="PROSITE" id="PS51032"/>
    </source>
</evidence>
<dbReference type="CDD" id="cd00018">
    <property type="entry name" value="AP2"/>
    <property type="match status" value="1"/>
</dbReference>
<evidence type="ECO:0000256" key="4">
    <source>
        <dbReference type="ARBA" id="ARBA00023163"/>
    </source>
</evidence>
<gene>
    <name evidence="9" type="ORF">Fmac_017646</name>
</gene>
<protein>
    <recommendedName>
        <fullName evidence="8">AP2/ERF domain-containing protein</fullName>
    </recommendedName>
</protein>
<keyword evidence="2" id="KW-0805">Transcription regulation</keyword>
<dbReference type="EMBL" id="JBGMDY010000006">
    <property type="protein sequence ID" value="KAL2330065.1"/>
    <property type="molecule type" value="Genomic_DNA"/>
</dbReference>
<dbReference type="InterPro" id="IPR036955">
    <property type="entry name" value="AP2/ERF_dom_sf"/>
</dbReference>
<sequence>MDSDFAFLESVQQYLLGHDFTNLIDVSKPETHLCSSHGPLPSPKCEGDSETIVFHCENATDVVAQDVHMPPTWKHYRGVRRRPWGKFAAEIRDPKKNGARVWLGTYDTEEKAALAYDKAAFKMRGRKAKLNFPHLIDSDNFDILLEPVKVTTSQHSLFETPDDSSESQGTKKRKSLTDLLNKLAKSRSQAKAKLVRLGAVRTDLKDKISHLHERDGHGVTKHHLDGDGGD</sequence>
<dbReference type="PANTHER" id="PTHR31190">
    <property type="entry name" value="DNA-BINDING DOMAIN"/>
    <property type="match status" value="1"/>
</dbReference>
<dbReference type="SUPFAM" id="SSF54171">
    <property type="entry name" value="DNA-binding domain"/>
    <property type="match status" value="1"/>
</dbReference>
<reference evidence="9 10" key="1">
    <citation type="submission" date="2024-08" db="EMBL/GenBank/DDBJ databases">
        <title>Insights into the chromosomal genome structure of Flemingia macrophylla.</title>
        <authorList>
            <person name="Ding Y."/>
            <person name="Zhao Y."/>
            <person name="Bi W."/>
            <person name="Wu M."/>
            <person name="Zhao G."/>
            <person name="Gong Y."/>
            <person name="Li W."/>
            <person name="Zhang P."/>
        </authorList>
    </citation>
    <scope>NUCLEOTIDE SEQUENCE [LARGE SCALE GENOMIC DNA]</scope>
    <source>
        <strain evidence="9">DYQJB</strain>
        <tissue evidence="9">Leaf</tissue>
    </source>
</reference>
<accession>A0ABD1M4K0</accession>
<dbReference type="PANTHER" id="PTHR31190:SF274">
    <property type="entry name" value="ETHYLENE-RESPONSIVE TRANSCRIPTION FACTOR 13"/>
    <property type="match status" value="1"/>
</dbReference>
<dbReference type="AlphaFoldDB" id="A0ABD1M4K0"/>